<dbReference type="Pfam" id="PF00931">
    <property type="entry name" value="NB-ARC"/>
    <property type="match status" value="1"/>
</dbReference>
<dbReference type="SUPFAM" id="SSF50978">
    <property type="entry name" value="WD40 repeat-like"/>
    <property type="match status" value="2"/>
</dbReference>
<evidence type="ECO:0000313" key="6">
    <source>
        <dbReference type="Proteomes" id="UP000612362"/>
    </source>
</evidence>
<feature type="repeat" description="WD" evidence="3">
    <location>
        <begin position="1016"/>
        <end position="1057"/>
    </location>
</feature>
<feature type="repeat" description="WD" evidence="3">
    <location>
        <begin position="1099"/>
        <end position="1140"/>
    </location>
</feature>
<dbReference type="InterPro" id="IPR019775">
    <property type="entry name" value="WD40_repeat_CS"/>
</dbReference>
<dbReference type="Gene3D" id="1.10.260.40">
    <property type="entry name" value="lambda repressor-like DNA-binding domains"/>
    <property type="match status" value="1"/>
</dbReference>
<evidence type="ECO:0000259" key="4">
    <source>
        <dbReference type="PROSITE" id="PS50943"/>
    </source>
</evidence>
<feature type="repeat" description="WD" evidence="3">
    <location>
        <begin position="676"/>
        <end position="717"/>
    </location>
</feature>
<feature type="repeat" description="WD" evidence="3">
    <location>
        <begin position="1058"/>
        <end position="1098"/>
    </location>
</feature>
<dbReference type="PRINTS" id="PR00364">
    <property type="entry name" value="DISEASERSIST"/>
</dbReference>
<dbReference type="PANTHER" id="PTHR19848:SF8">
    <property type="entry name" value="F-BOX AND WD REPEAT DOMAIN CONTAINING 7"/>
    <property type="match status" value="1"/>
</dbReference>
<dbReference type="EMBL" id="BNJF01000003">
    <property type="protein sequence ID" value="GHO47210.1"/>
    <property type="molecule type" value="Genomic_DNA"/>
</dbReference>
<dbReference type="SUPFAM" id="SSF52540">
    <property type="entry name" value="P-loop containing nucleoside triphosphate hydrolases"/>
    <property type="match status" value="1"/>
</dbReference>
<dbReference type="CDD" id="cd00200">
    <property type="entry name" value="WD40"/>
    <property type="match status" value="2"/>
</dbReference>
<accession>A0A8J3MW57</accession>
<dbReference type="PROSITE" id="PS00678">
    <property type="entry name" value="WD_REPEATS_1"/>
    <property type="match status" value="6"/>
</dbReference>
<dbReference type="PRINTS" id="PR00320">
    <property type="entry name" value="GPROTEINBRPT"/>
</dbReference>
<protein>
    <recommendedName>
        <fullName evidence="4">HTH cro/C1-type domain-containing protein</fullName>
    </recommendedName>
</protein>
<evidence type="ECO:0000256" key="2">
    <source>
        <dbReference type="ARBA" id="ARBA00022737"/>
    </source>
</evidence>
<feature type="repeat" description="WD" evidence="3">
    <location>
        <begin position="804"/>
        <end position="845"/>
    </location>
</feature>
<dbReference type="InterPro" id="IPR002182">
    <property type="entry name" value="NB-ARC"/>
</dbReference>
<feature type="repeat" description="WD" evidence="3">
    <location>
        <begin position="635"/>
        <end position="676"/>
    </location>
</feature>
<evidence type="ECO:0000256" key="3">
    <source>
        <dbReference type="PROSITE-ProRule" id="PRU00221"/>
    </source>
</evidence>
<dbReference type="AlphaFoldDB" id="A0A8J3MW57"/>
<keyword evidence="1 3" id="KW-0853">WD repeat</keyword>
<dbReference type="CDD" id="cd00093">
    <property type="entry name" value="HTH_XRE"/>
    <property type="match status" value="1"/>
</dbReference>
<dbReference type="InterPro" id="IPR020472">
    <property type="entry name" value="WD40_PAC1"/>
</dbReference>
<dbReference type="PROSITE" id="PS50082">
    <property type="entry name" value="WD_REPEATS_2"/>
    <property type="match status" value="12"/>
</dbReference>
<feature type="repeat" description="WD" evidence="3">
    <location>
        <begin position="717"/>
        <end position="751"/>
    </location>
</feature>
<evidence type="ECO:0000256" key="1">
    <source>
        <dbReference type="ARBA" id="ARBA00022574"/>
    </source>
</evidence>
<gene>
    <name evidence="5" type="ORF">KSX_53730</name>
</gene>
<dbReference type="Gene3D" id="3.40.50.300">
    <property type="entry name" value="P-loop containing nucleotide triphosphate hydrolases"/>
    <property type="match status" value="1"/>
</dbReference>
<dbReference type="PROSITE" id="PS50294">
    <property type="entry name" value="WD_REPEATS_REGION"/>
    <property type="match status" value="11"/>
</dbReference>
<dbReference type="PANTHER" id="PTHR19848">
    <property type="entry name" value="WD40 REPEAT PROTEIN"/>
    <property type="match status" value="1"/>
</dbReference>
<dbReference type="InterPro" id="IPR011043">
    <property type="entry name" value="Gal_Oxase/kelch_b-propeller"/>
</dbReference>
<reference evidence="5" key="1">
    <citation type="submission" date="2020-10" db="EMBL/GenBank/DDBJ databases">
        <title>Taxonomic study of unclassified bacteria belonging to the class Ktedonobacteria.</title>
        <authorList>
            <person name="Yabe S."/>
            <person name="Wang C.M."/>
            <person name="Zheng Y."/>
            <person name="Sakai Y."/>
            <person name="Cavaletti L."/>
            <person name="Monciardini P."/>
            <person name="Donadio S."/>
        </authorList>
    </citation>
    <scope>NUCLEOTIDE SEQUENCE</scope>
    <source>
        <strain evidence="5">SOSP1-1</strain>
    </source>
</reference>
<dbReference type="Gene3D" id="2.130.10.10">
    <property type="entry name" value="YVTN repeat-like/Quinoprotein amine dehydrogenase"/>
    <property type="match status" value="4"/>
</dbReference>
<feature type="repeat" description="WD" evidence="3">
    <location>
        <begin position="1141"/>
        <end position="1182"/>
    </location>
</feature>
<organism evidence="5 6">
    <name type="scientific">Ktedonospora formicarum</name>
    <dbReference type="NCBI Taxonomy" id="2778364"/>
    <lineage>
        <taxon>Bacteria</taxon>
        <taxon>Bacillati</taxon>
        <taxon>Chloroflexota</taxon>
        <taxon>Ktedonobacteria</taxon>
        <taxon>Ktedonobacterales</taxon>
        <taxon>Ktedonobacteraceae</taxon>
        <taxon>Ktedonospora</taxon>
    </lineage>
</organism>
<dbReference type="InterPro" id="IPR001387">
    <property type="entry name" value="Cro/C1-type_HTH"/>
</dbReference>
<feature type="domain" description="HTH cro/C1-type" evidence="4">
    <location>
        <begin position="17"/>
        <end position="70"/>
    </location>
</feature>
<dbReference type="SUPFAM" id="SSF47413">
    <property type="entry name" value="lambda repressor-like DNA-binding domains"/>
    <property type="match status" value="1"/>
</dbReference>
<dbReference type="SUPFAM" id="SSF50965">
    <property type="entry name" value="Galactose oxidase, central domain"/>
    <property type="match status" value="1"/>
</dbReference>
<dbReference type="Pfam" id="PF01381">
    <property type="entry name" value="HTH_3"/>
    <property type="match status" value="1"/>
</dbReference>
<dbReference type="SMART" id="SM00320">
    <property type="entry name" value="WD40"/>
    <property type="match status" value="14"/>
</dbReference>
<evidence type="ECO:0000313" key="5">
    <source>
        <dbReference type="EMBL" id="GHO47210.1"/>
    </source>
</evidence>
<dbReference type="InterPro" id="IPR001680">
    <property type="entry name" value="WD40_rpt"/>
</dbReference>
<name>A0A8J3MW57_9CHLR</name>
<dbReference type="Pfam" id="PF00400">
    <property type="entry name" value="WD40"/>
    <property type="match status" value="13"/>
</dbReference>
<keyword evidence="6" id="KW-1185">Reference proteome</keyword>
<dbReference type="Proteomes" id="UP000612362">
    <property type="component" value="Unassembled WGS sequence"/>
</dbReference>
<proteinExistence type="predicted"/>
<feature type="repeat" description="WD" evidence="3">
    <location>
        <begin position="762"/>
        <end position="795"/>
    </location>
</feature>
<dbReference type="InterPro" id="IPR036322">
    <property type="entry name" value="WD40_repeat_dom_sf"/>
</dbReference>
<feature type="repeat" description="WD" evidence="3">
    <location>
        <begin position="846"/>
        <end position="887"/>
    </location>
</feature>
<sequence length="1218" mass="135210">MAKSYYRERDYTFGQMMLTLRTAIGFTQAGLAAFLGVSRRAVAEWEAGSNYPKVDHLKRFIALGVQQQAFPAGQEAEEIRALWKAAHQKVLLDEPWLAVLLGHPPHSRTSGELPPIEAISSRRSAIPSTAAESQVDWGDALSVSAFYGRDHELALLTQWAVQERCRVINVLGMGGIGKSALAVSTMHRLAPHFDVVIFRSLRDAPSCEALLEDVLQVLAPQSLEAIPATLGQRISLLLQQLRTVRTLLVLDNLEALLEEGEPQGRFRASYEGYGHMLRRVAETAHQGCLLLTSREKPAEVRPLEGKRSTVRSLRLCGLDRAACEQLFAEQGLAGTEEEQAQLAALYAGNPLALKIVAETIVELFEGNIGPFLEQGVVIFGTIDDLLDEQFARLSALEQTVLRWLAIVREPVTLDELLAMFVIPPPRTRLLEAMDGLRRRSLIECGHRQGSFTLQSVVLEYMTATLITEGTSELRRHQMDLLRHHGFEQADAKEYVRQTQERLLVIPLLTSLQRAFLNPEEVEEALCSLLDQFRNQPDAVQGYGPANLIALLRLVRGHLRGLDLSWLVIRGASLQGVEMQDTSLRESKLQETVFTEALAATGVVAVSRTGEYWAAGSWRGEVRVWCEEGHRLHLVWQAHTDTTFILVFSPDERTLATGSWDGTVKLWDLQSGILLWTQWHAGPIFSAVFSPDGQTLASGGDDAVIQFWDVSSGRKVQMVPHPGPVFALAWSPNGQLVASSTFDGSIRLWQMQRSQPPPCNSVLRGHTNWVFSLSFAPDSIHLASSSWDRTVKVWDVVNVRLCSTLTGHTQQVDAVAWSPDGHTVASAGRDMAIWLWDITQNQYRAVLHGHTGAVHKIAFTPDSRILLSSSDDSTIRVWDTTNGSCLRIIKGYGVSVYDLAWSPDGQWLASAGSDLLVTLWERAGKSPPRELKGHSFAVRGVAWSPDGRLASSGWDNAIRIWEPTKEECLQVLHDPDHNDTLFYGVAWNPKGNLLACGTYLYGVQVWDMTTSTRRWMKRQHQTWIHHVEWSPDGMRLASCGDDGSICLWQATDGKLLEKLQGHRGGTMSVRWSPDGKHVASGGGQEIWVWDVTSGKGRQMMRGEPGRVLTVAWSPGGEVIVSGNSEGKIQWWEVQNGVCLAMRKGHCGAVQALRVSPDGRWLASSGDDGAIRIWNLETREMVRTLRRDRPYERLNITGIRGITEAQKTALLSLGAIEIHS</sequence>
<feature type="repeat" description="WD" evidence="3">
    <location>
        <begin position="930"/>
        <end position="970"/>
    </location>
</feature>
<dbReference type="RefSeq" id="WP_220196547.1">
    <property type="nucleotide sequence ID" value="NZ_BNJF01000003.1"/>
</dbReference>
<dbReference type="GO" id="GO:0043531">
    <property type="term" value="F:ADP binding"/>
    <property type="evidence" value="ECO:0007669"/>
    <property type="project" value="InterPro"/>
</dbReference>
<keyword evidence="2" id="KW-0677">Repeat</keyword>
<feature type="repeat" description="WD" evidence="3">
    <location>
        <begin position="888"/>
        <end position="920"/>
    </location>
</feature>
<dbReference type="GO" id="GO:0003677">
    <property type="term" value="F:DNA binding"/>
    <property type="evidence" value="ECO:0007669"/>
    <property type="project" value="InterPro"/>
</dbReference>
<dbReference type="InterPro" id="IPR010982">
    <property type="entry name" value="Lambda_DNA-bd_dom_sf"/>
</dbReference>
<comment type="caution">
    <text evidence="5">The sequence shown here is derived from an EMBL/GenBank/DDBJ whole genome shotgun (WGS) entry which is preliminary data.</text>
</comment>
<dbReference type="InterPro" id="IPR015943">
    <property type="entry name" value="WD40/YVTN_repeat-like_dom_sf"/>
</dbReference>
<dbReference type="InterPro" id="IPR027417">
    <property type="entry name" value="P-loop_NTPase"/>
</dbReference>
<dbReference type="PROSITE" id="PS50943">
    <property type="entry name" value="HTH_CROC1"/>
    <property type="match status" value="1"/>
</dbReference>